<dbReference type="GO" id="GO:0000166">
    <property type="term" value="F:nucleotide binding"/>
    <property type="evidence" value="ECO:0007669"/>
    <property type="project" value="UniProtKB-KW"/>
</dbReference>
<keyword evidence="12 15" id="KW-0460">Magnesium</keyword>
<dbReference type="InterPro" id="IPR005904">
    <property type="entry name" value="Hxn_phspho_trans"/>
</dbReference>
<dbReference type="GO" id="GO:0032263">
    <property type="term" value="P:GMP salvage"/>
    <property type="evidence" value="ECO:0007669"/>
    <property type="project" value="TreeGrafter"/>
</dbReference>
<keyword evidence="10 15" id="KW-0660">Purine salvage</keyword>
<dbReference type="GO" id="GO:0005829">
    <property type="term" value="C:cytosol"/>
    <property type="evidence" value="ECO:0007669"/>
    <property type="project" value="TreeGrafter"/>
</dbReference>
<comment type="similarity">
    <text evidence="4 15">Belongs to the purine/pyrimidine phosphoribosyltransferase family.</text>
</comment>
<comment type="pathway">
    <text evidence="3 15">Purine metabolism; IMP biosynthesis via salvage pathway; IMP from hypoxanthine: step 1/1.</text>
</comment>
<dbReference type="NCBIfam" id="TIGR01203">
    <property type="entry name" value="HGPRTase"/>
    <property type="match status" value="1"/>
</dbReference>
<evidence type="ECO:0000256" key="15">
    <source>
        <dbReference type="RuleBase" id="RU364099"/>
    </source>
</evidence>
<dbReference type="EMBL" id="CP012643">
    <property type="protein sequence ID" value="ALI99774.1"/>
    <property type="molecule type" value="Genomic_DNA"/>
</dbReference>
<name>A0A0P0CDC3_9BACT</name>
<dbReference type="InterPro" id="IPR050408">
    <property type="entry name" value="HGPRT"/>
</dbReference>
<organism evidence="17 18">
    <name type="scientific">Rufibacter tibetensis</name>
    <dbReference type="NCBI Taxonomy" id="512763"/>
    <lineage>
        <taxon>Bacteria</taxon>
        <taxon>Pseudomonadati</taxon>
        <taxon>Bacteroidota</taxon>
        <taxon>Cytophagia</taxon>
        <taxon>Cytophagales</taxon>
        <taxon>Hymenobacteraceae</taxon>
        <taxon>Rufibacter</taxon>
    </lineage>
</organism>
<dbReference type="GO" id="GO:0006166">
    <property type="term" value="P:purine ribonucleoside salvage"/>
    <property type="evidence" value="ECO:0007669"/>
    <property type="project" value="UniProtKB-KW"/>
</dbReference>
<evidence type="ECO:0000256" key="7">
    <source>
        <dbReference type="ARBA" id="ARBA00022676"/>
    </source>
</evidence>
<dbReference type="GO" id="GO:0052657">
    <property type="term" value="F:guanine phosphoribosyltransferase activity"/>
    <property type="evidence" value="ECO:0007669"/>
    <property type="project" value="RHEA"/>
</dbReference>
<comment type="catalytic activity">
    <reaction evidence="14">
        <text>IMP + diphosphate = hypoxanthine + 5-phospho-alpha-D-ribose 1-diphosphate</text>
        <dbReference type="Rhea" id="RHEA:17973"/>
        <dbReference type="ChEBI" id="CHEBI:17368"/>
        <dbReference type="ChEBI" id="CHEBI:33019"/>
        <dbReference type="ChEBI" id="CHEBI:58017"/>
        <dbReference type="ChEBI" id="CHEBI:58053"/>
        <dbReference type="EC" id="2.4.2.8"/>
    </reaction>
    <physiologicalReaction direction="right-to-left" evidence="14">
        <dbReference type="Rhea" id="RHEA:17975"/>
    </physiologicalReaction>
</comment>
<evidence type="ECO:0000256" key="3">
    <source>
        <dbReference type="ARBA" id="ARBA00004669"/>
    </source>
</evidence>
<evidence type="ECO:0000259" key="16">
    <source>
        <dbReference type="Pfam" id="PF00156"/>
    </source>
</evidence>
<dbReference type="UniPathway" id="UPA00591">
    <property type="reaction ID" value="UER00648"/>
</dbReference>
<dbReference type="Proteomes" id="UP000061382">
    <property type="component" value="Chromosome"/>
</dbReference>
<evidence type="ECO:0000256" key="6">
    <source>
        <dbReference type="ARBA" id="ARBA00022490"/>
    </source>
</evidence>
<evidence type="ECO:0000256" key="10">
    <source>
        <dbReference type="ARBA" id="ARBA00022726"/>
    </source>
</evidence>
<reference evidence="17 18" key="1">
    <citation type="submission" date="2015-08" db="EMBL/GenBank/DDBJ databases">
        <title>Complete genome sequence of Rufibacter tibetensis strain 1351t, a radiation-resistant bacterium from tibet plateau.</title>
        <authorList>
            <person name="Dai J."/>
        </authorList>
    </citation>
    <scope>NUCLEOTIDE SEQUENCE [LARGE SCALE GENOMIC DNA]</scope>
    <source>
        <strain evidence="17 18">1351</strain>
    </source>
</reference>
<dbReference type="PANTHER" id="PTHR43340:SF1">
    <property type="entry name" value="HYPOXANTHINE PHOSPHORIBOSYLTRANSFERASE"/>
    <property type="match status" value="1"/>
</dbReference>
<dbReference type="RefSeq" id="WP_062544283.1">
    <property type="nucleotide sequence ID" value="NZ_CP012643.1"/>
</dbReference>
<keyword evidence="18" id="KW-1185">Reference proteome</keyword>
<dbReference type="STRING" id="512763.DC20_13315"/>
<keyword evidence="7 15" id="KW-0328">Glycosyltransferase</keyword>
<dbReference type="GO" id="GO:0046100">
    <property type="term" value="P:hypoxanthine metabolic process"/>
    <property type="evidence" value="ECO:0007669"/>
    <property type="project" value="TreeGrafter"/>
</dbReference>
<evidence type="ECO:0000256" key="4">
    <source>
        <dbReference type="ARBA" id="ARBA00008391"/>
    </source>
</evidence>
<dbReference type="CDD" id="cd06223">
    <property type="entry name" value="PRTases_typeI"/>
    <property type="match status" value="1"/>
</dbReference>
<evidence type="ECO:0000256" key="14">
    <source>
        <dbReference type="ARBA" id="ARBA00049402"/>
    </source>
</evidence>
<dbReference type="Pfam" id="PF00156">
    <property type="entry name" value="Pribosyltran"/>
    <property type="match status" value="1"/>
</dbReference>
<evidence type="ECO:0000256" key="11">
    <source>
        <dbReference type="ARBA" id="ARBA00022741"/>
    </source>
</evidence>
<dbReference type="GO" id="GO:0032264">
    <property type="term" value="P:IMP salvage"/>
    <property type="evidence" value="ECO:0007669"/>
    <property type="project" value="UniProtKB-UniPathway"/>
</dbReference>
<dbReference type="PATRIC" id="fig|512763.3.peg.2922"/>
<dbReference type="InterPro" id="IPR029057">
    <property type="entry name" value="PRTase-like"/>
</dbReference>
<dbReference type="Gene3D" id="3.40.50.2020">
    <property type="match status" value="1"/>
</dbReference>
<accession>A0A0P0CDC3</accession>
<dbReference type="AlphaFoldDB" id="A0A0P0CDC3"/>
<comment type="cofactor">
    <cofactor evidence="1 15">
        <name>Mg(2+)</name>
        <dbReference type="ChEBI" id="CHEBI:18420"/>
    </cofactor>
</comment>
<evidence type="ECO:0000313" key="17">
    <source>
        <dbReference type="EMBL" id="ALI99774.1"/>
    </source>
</evidence>
<dbReference type="KEGG" id="rti:DC20_13315"/>
<dbReference type="GO" id="GO:0006178">
    <property type="term" value="P:guanine salvage"/>
    <property type="evidence" value="ECO:0007669"/>
    <property type="project" value="TreeGrafter"/>
</dbReference>
<evidence type="ECO:0000256" key="13">
    <source>
        <dbReference type="ARBA" id="ARBA00048811"/>
    </source>
</evidence>
<protein>
    <recommendedName>
        <fullName evidence="5 15">Hypoxanthine phosphoribosyltransferase</fullName>
        <ecNumber evidence="5 15">2.4.2.8</ecNumber>
    </recommendedName>
</protein>
<feature type="domain" description="Phosphoribosyltransferase" evidence="16">
    <location>
        <begin position="22"/>
        <end position="165"/>
    </location>
</feature>
<dbReference type="GO" id="GO:0000287">
    <property type="term" value="F:magnesium ion binding"/>
    <property type="evidence" value="ECO:0007669"/>
    <property type="project" value="TreeGrafter"/>
</dbReference>
<keyword evidence="9 15" id="KW-0479">Metal-binding</keyword>
<evidence type="ECO:0000256" key="12">
    <source>
        <dbReference type="ARBA" id="ARBA00022842"/>
    </source>
</evidence>
<keyword evidence="6 15" id="KW-0963">Cytoplasm</keyword>
<comment type="subcellular location">
    <subcellularLocation>
        <location evidence="2 15">Cytoplasm</location>
    </subcellularLocation>
</comment>
<dbReference type="GO" id="GO:0004422">
    <property type="term" value="F:hypoxanthine phosphoribosyltransferase activity"/>
    <property type="evidence" value="ECO:0007669"/>
    <property type="project" value="InterPro"/>
</dbReference>
<gene>
    <name evidence="17" type="ORF">DC20_13315</name>
</gene>
<sequence>MHHPPVTIQDKQFSIYIPERKILHSVEIVAARISHDFRGKDPLFLTVLNGAFMFASDLMKEVSTPCEISFIRLSSYEDMQSTGKVKEIIGLKEEVKGRHVVIVEDIVDTGHTIAGLLPQLHAKGPASVEVATLLIKPESLQHNLSIKYPALSIANDFVVGYGLDYNGFGRNLRDIYKVM</sequence>
<evidence type="ECO:0000313" key="18">
    <source>
        <dbReference type="Proteomes" id="UP000061382"/>
    </source>
</evidence>
<dbReference type="PANTHER" id="PTHR43340">
    <property type="entry name" value="HYPOXANTHINE-GUANINE PHOSPHORIBOSYLTRANSFERASE"/>
    <property type="match status" value="1"/>
</dbReference>
<dbReference type="InterPro" id="IPR000836">
    <property type="entry name" value="PRTase_dom"/>
</dbReference>
<evidence type="ECO:0000256" key="8">
    <source>
        <dbReference type="ARBA" id="ARBA00022679"/>
    </source>
</evidence>
<comment type="catalytic activity">
    <reaction evidence="13">
        <text>GMP + diphosphate = guanine + 5-phospho-alpha-D-ribose 1-diphosphate</text>
        <dbReference type="Rhea" id="RHEA:25424"/>
        <dbReference type="ChEBI" id="CHEBI:16235"/>
        <dbReference type="ChEBI" id="CHEBI:33019"/>
        <dbReference type="ChEBI" id="CHEBI:58017"/>
        <dbReference type="ChEBI" id="CHEBI:58115"/>
        <dbReference type="EC" id="2.4.2.8"/>
    </reaction>
    <physiologicalReaction direction="right-to-left" evidence="13">
        <dbReference type="Rhea" id="RHEA:25426"/>
    </physiologicalReaction>
</comment>
<dbReference type="OrthoDB" id="9802824at2"/>
<keyword evidence="11 15" id="KW-0547">Nucleotide-binding</keyword>
<evidence type="ECO:0000256" key="5">
    <source>
        <dbReference type="ARBA" id="ARBA00011895"/>
    </source>
</evidence>
<evidence type="ECO:0000256" key="2">
    <source>
        <dbReference type="ARBA" id="ARBA00004496"/>
    </source>
</evidence>
<dbReference type="SUPFAM" id="SSF53271">
    <property type="entry name" value="PRTase-like"/>
    <property type="match status" value="1"/>
</dbReference>
<keyword evidence="8 15" id="KW-0808">Transferase</keyword>
<evidence type="ECO:0000256" key="1">
    <source>
        <dbReference type="ARBA" id="ARBA00001946"/>
    </source>
</evidence>
<dbReference type="EC" id="2.4.2.8" evidence="5 15"/>
<proteinExistence type="inferred from homology"/>
<evidence type="ECO:0000256" key="9">
    <source>
        <dbReference type="ARBA" id="ARBA00022723"/>
    </source>
</evidence>